<name>A0A9D3SR98_9TELE</name>
<dbReference type="CDD" id="cd00305">
    <property type="entry name" value="Cu-Zn_Superoxide_Dismutase"/>
    <property type="match status" value="1"/>
</dbReference>
<dbReference type="Proteomes" id="UP000824219">
    <property type="component" value="Linkage Group LG03"/>
</dbReference>
<dbReference type="SUPFAM" id="SSF49329">
    <property type="entry name" value="Cu,Zn superoxide dismutase-like"/>
    <property type="match status" value="1"/>
</dbReference>
<evidence type="ECO:0000259" key="3">
    <source>
        <dbReference type="Pfam" id="PF00080"/>
    </source>
</evidence>
<comment type="caution">
    <text evidence="4">The sequence shown here is derived from an EMBL/GenBank/DDBJ whole genome shotgun (WGS) entry which is preliminary data.</text>
</comment>
<keyword evidence="1" id="KW-0186">Copper</keyword>
<proteinExistence type="inferred from homology"/>
<dbReference type="InterPro" id="IPR024134">
    <property type="entry name" value="SOD_Cu/Zn_/chaperone"/>
</dbReference>
<evidence type="ECO:0000256" key="2">
    <source>
        <dbReference type="SAM" id="MobiDB-lite"/>
    </source>
</evidence>
<keyword evidence="1" id="KW-0479">Metal-binding</keyword>
<evidence type="ECO:0000313" key="4">
    <source>
        <dbReference type="EMBL" id="KAG7333667.1"/>
    </source>
</evidence>
<dbReference type="OrthoDB" id="666972at2759"/>
<comment type="function">
    <text evidence="1">Destroys radicals which are normally produced within the cells and which are toxic to biological systems.</text>
</comment>
<dbReference type="InterPro" id="IPR018152">
    <property type="entry name" value="SOD_Cu/Zn_BS"/>
</dbReference>
<evidence type="ECO:0000313" key="5">
    <source>
        <dbReference type="Proteomes" id="UP000824219"/>
    </source>
</evidence>
<dbReference type="PROSITE" id="PS00087">
    <property type="entry name" value="SOD_CU_ZN_1"/>
    <property type="match status" value="1"/>
</dbReference>
<keyword evidence="1" id="KW-0560">Oxidoreductase</keyword>
<evidence type="ECO:0000256" key="1">
    <source>
        <dbReference type="RuleBase" id="RU000393"/>
    </source>
</evidence>
<keyword evidence="5" id="KW-1185">Reference proteome</keyword>
<organism evidence="4 5">
    <name type="scientific">Hemibagrus wyckioides</name>
    <dbReference type="NCBI Taxonomy" id="337641"/>
    <lineage>
        <taxon>Eukaryota</taxon>
        <taxon>Metazoa</taxon>
        <taxon>Chordata</taxon>
        <taxon>Craniata</taxon>
        <taxon>Vertebrata</taxon>
        <taxon>Euteleostomi</taxon>
        <taxon>Actinopterygii</taxon>
        <taxon>Neopterygii</taxon>
        <taxon>Teleostei</taxon>
        <taxon>Ostariophysi</taxon>
        <taxon>Siluriformes</taxon>
        <taxon>Bagridae</taxon>
        <taxon>Hemibagrus</taxon>
    </lineage>
</organism>
<feature type="compositionally biased region" description="Basic and acidic residues" evidence="2">
    <location>
        <begin position="50"/>
        <end position="63"/>
    </location>
</feature>
<dbReference type="AlphaFoldDB" id="A0A9D3SR98"/>
<reference evidence="4 5" key="1">
    <citation type="submission" date="2021-06" db="EMBL/GenBank/DDBJ databases">
        <title>Chromosome-level genome assembly of the red-tail catfish (Hemibagrus wyckioides).</title>
        <authorList>
            <person name="Shao F."/>
        </authorList>
    </citation>
    <scope>NUCLEOTIDE SEQUENCE [LARGE SCALE GENOMIC DNA]</scope>
    <source>
        <strain evidence="4">EC202008001</strain>
        <tissue evidence="4">Blood</tissue>
    </source>
</reference>
<sequence>MTEAVLTHSTNYTHVCKNVYDISAWLTQPLSLCLVIKHRSKGRRRKKNTHHTEQDRDSRDKGKGIISEDALHTPSGALAQLHVPHTDAEMKPNTQLLAGMPRVYGHVLFKQSGPQEKLQVIFKLYNLPENYSKSRAIHIHQYGDLSEGCTSTGGHYNPQGVDHPLHPGDFGNFISRNGKIRRSVTSKATLYGGSSVLGRAAVIHEKEDDMGHGGDAGSLLHGNAGARLACCVIGISSSKPWNKSRH</sequence>
<comment type="cofactor">
    <cofactor evidence="1">
        <name>Cu cation</name>
        <dbReference type="ChEBI" id="CHEBI:23378"/>
    </cofactor>
    <text evidence="1">Binds 1 copper ion per subunit.</text>
</comment>
<dbReference type="Pfam" id="PF00080">
    <property type="entry name" value="Sod_Cu"/>
    <property type="match status" value="1"/>
</dbReference>
<comment type="similarity">
    <text evidence="1">Belongs to the Cu-Zn superoxide dismutase family.</text>
</comment>
<accession>A0A9D3SR98</accession>
<dbReference type="InterPro" id="IPR001424">
    <property type="entry name" value="SOD_Cu_Zn_dom"/>
</dbReference>
<dbReference type="InterPro" id="IPR036423">
    <property type="entry name" value="SOD-like_Cu/Zn_dom_sf"/>
</dbReference>
<gene>
    <name evidence="4" type="ORF">KOW79_002074</name>
</gene>
<dbReference type="EC" id="1.15.1.1" evidence="1"/>
<comment type="catalytic activity">
    <reaction evidence="1">
        <text>2 superoxide + 2 H(+) = H2O2 + O2</text>
        <dbReference type="Rhea" id="RHEA:20696"/>
        <dbReference type="ChEBI" id="CHEBI:15378"/>
        <dbReference type="ChEBI" id="CHEBI:15379"/>
        <dbReference type="ChEBI" id="CHEBI:16240"/>
        <dbReference type="ChEBI" id="CHEBI:18421"/>
        <dbReference type="EC" id="1.15.1.1"/>
    </reaction>
</comment>
<protein>
    <recommendedName>
        <fullName evidence="1">Superoxide dismutase [Cu-Zn]</fullName>
        <ecNumber evidence="1">1.15.1.1</ecNumber>
    </recommendedName>
</protein>
<keyword evidence="1" id="KW-0862">Zinc</keyword>
<dbReference type="PANTHER" id="PTHR10003">
    <property type="entry name" value="SUPEROXIDE DISMUTASE CU-ZN -RELATED"/>
    <property type="match status" value="1"/>
</dbReference>
<dbReference type="Gene3D" id="2.60.40.200">
    <property type="entry name" value="Superoxide dismutase, copper/zinc binding domain"/>
    <property type="match status" value="1"/>
</dbReference>
<dbReference type="PROSITE" id="PS00332">
    <property type="entry name" value="SOD_CU_ZN_2"/>
    <property type="match status" value="1"/>
</dbReference>
<dbReference type="PRINTS" id="PR00068">
    <property type="entry name" value="CUZNDISMTASE"/>
</dbReference>
<feature type="region of interest" description="Disordered" evidence="2">
    <location>
        <begin position="41"/>
        <end position="63"/>
    </location>
</feature>
<dbReference type="GO" id="GO:0005507">
    <property type="term" value="F:copper ion binding"/>
    <property type="evidence" value="ECO:0007669"/>
    <property type="project" value="InterPro"/>
</dbReference>
<comment type="cofactor">
    <cofactor evidence="1">
        <name>Zn(2+)</name>
        <dbReference type="ChEBI" id="CHEBI:29105"/>
    </cofactor>
    <text evidence="1">Binds 1 zinc ion per subunit.</text>
</comment>
<feature type="domain" description="Superoxide dismutase copper/zinc binding" evidence="3">
    <location>
        <begin position="103"/>
        <end position="233"/>
    </location>
</feature>
<dbReference type="EMBL" id="JAHKSW010000003">
    <property type="protein sequence ID" value="KAG7333667.1"/>
    <property type="molecule type" value="Genomic_DNA"/>
</dbReference>
<dbReference type="GO" id="GO:0004784">
    <property type="term" value="F:superoxide dismutase activity"/>
    <property type="evidence" value="ECO:0007669"/>
    <property type="project" value="UniProtKB-EC"/>
</dbReference>